<accession>A0ABP0RNK6</accession>
<evidence type="ECO:0000256" key="2">
    <source>
        <dbReference type="SAM" id="Phobius"/>
    </source>
</evidence>
<evidence type="ECO:0000313" key="4">
    <source>
        <dbReference type="Proteomes" id="UP001642464"/>
    </source>
</evidence>
<dbReference type="InterPro" id="IPR035992">
    <property type="entry name" value="Ricin_B-like_lectins"/>
</dbReference>
<keyword evidence="4" id="KW-1185">Reference proteome</keyword>
<feature type="compositionally biased region" description="Basic and acidic residues" evidence="1">
    <location>
        <begin position="41"/>
        <end position="54"/>
    </location>
</feature>
<protein>
    <recommendedName>
        <fullName evidence="5">Ricin B lectin domain-containing protein</fullName>
    </recommendedName>
</protein>
<comment type="caution">
    <text evidence="3">The sequence shown here is derived from an EMBL/GenBank/DDBJ whole genome shotgun (WGS) entry which is preliminary data.</text>
</comment>
<dbReference type="Proteomes" id="UP001642464">
    <property type="component" value="Unassembled WGS sequence"/>
</dbReference>
<keyword evidence="2" id="KW-0812">Transmembrane</keyword>
<feature type="region of interest" description="Disordered" evidence="1">
    <location>
        <begin position="25"/>
        <end position="54"/>
    </location>
</feature>
<proteinExistence type="predicted"/>
<evidence type="ECO:0000256" key="1">
    <source>
        <dbReference type="SAM" id="MobiDB-lite"/>
    </source>
</evidence>
<dbReference type="Gene3D" id="2.80.10.50">
    <property type="match status" value="1"/>
</dbReference>
<evidence type="ECO:0008006" key="5">
    <source>
        <dbReference type="Google" id="ProtNLM"/>
    </source>
</evidence>
<sequence length="403" mass="42608">MMDGCCVQPECLITRTGVCKEHASSLQRARKERARSTQGGEEAKGQEGKEKKSDWAREMGRVKNGFKWLVGRAGGEGEKNLGVLELGTMYEAKGLERGTAPQVATVLNGSDFAMNRVIALVVLVGSVVLVVAIVYTLPSQDTDAGSLASKFTNSTVPEVELGKPVHFAFGEGECLTHDMYGQVLTMPCGSKHVNQTWFLRDNLIHSINEGQCLGLGLRPSVVPCHRAPVVRMTQRNDGLFVDAKGTSALKVPRAVGGPGPVATTLEYGASATPFSMVPAAGMRMVTYATDCLAVLEDDVSVGTGDCNAASSKALWTVDGDKIIATAAGLAGLCLSLQDPPQVLPCDGRREQQLTVTQLGRVATLDAAACLEIAESWVPLGANNTWAPASLQLDNCQDAGSGFQ</sequence>
<keyword evidence="2" id="KW-0472">Membrane</keyword>
<name>A0ABP0RNK6_9DINO</name>
<reference evidence="3 4" key="1">
    <citation type="submission" date="2024-02" db="EMBL/GenBank/DDBJ databases">
        <authorList>
            <person name="Chen Y."/>
            <person name="Shah S."/>
            <person name="Dougan E. K."/>
            <person name="Thang M."/>
            <person name="Chan C."/>
        </authorList>
    </citation>
    <scope>NUCLEOTIDE SEQUENCE [LARGE SCALE GENOMIC DNA]</scope>
</reference>
<feature type="transmembrane region" description="Helical" evidence="2">
    <location>
        <begin position="117"/>
        <end position="137"/>
    </location>
</feature>
<evidence type="ECO:0000313" key="3">
    <source>
        <dbReference type="EMBL" id="CAK9102207.1"/>
    </source>
</evidence>
<feature type="non-terminal residue" evidence="3">
    <location>
        <position position="403"/>
    </location>
</feature>
<keyword evidence="2" id="KW-1133">Transmembrane helix</keyword>
<organism evidence="3 4">
    <name type="scientific">Durusdinium trenchii</name>
    <dbReference type="NCBI Taxonomy" id="1381693"/>
    <lineage>
        <taxon>Eukaryota</taxon>
        <taxon>Sar</taxon>
        <taxon>Alveolata</taxon>
        <taxon>Dinophyceae</taxon>
        <taxon>Suessiales</taxon>
        <taxon>Symbiodiniaceae</taxon>
        <taxon>Durusdinium</taxon>
    </lineage>
</organism>
<dbReference type="SUPFAM" id="SSF50370">
    <property type="entry name" value="Ricin B-like lectins"/>
    <property type="match status" value="2"/>
</dbReference>
<dbReference type="EMBL" id="CAXAMM010041980">
    <property type="protein sequence ID" value="CAK9102207.1"/>
    <property type="molecule type" value="Genomic_DNA"/>
</dbReference>
<gene>
    <name evidence="3" type="ORF">SCF082_LOCUS47770</name>
</gene>